<organism evidence="2 3">
    <name type="scientific">Lophiotrema nucula</name>
    <dbReference type="NCBI Taxonomy" id="690887"/>
    <lineage>
        <taxon>Eukaryota</taxon>
        <taxon>Fungi</taxon>
        <taxon>Dikarya</taxon>
        <taxon>Ascomycota</taxon>
        <taxon>Pezizomycotina</taxon>
        <taxon>Dothideomycetes</taxon>
        <taxon>Pleosporomycetidae</taxon>
        <taxon>Pleosporales</taxon>
        <taxon>Lophiotremataceae</taxon>
        <taxon>Lophiotrema</taxon>
    </lineage>
</organism>
<name>A0A6A5YP36_9PLEO</name>
<protein>
    <submittedName>
        <fullName evidence="2">Heterokaryon incompatibility protein-domain-containing protein</fullName>
    </submittedName>
</protein>
<reference evidence="2" key="1">
    <citation type="journal article" date="2020" name="Stud. Mycol.">
        <title>101 Dothideomycetes genomes: a test case for predicting lifestyles and emergence of pathogens.</title>
        <authorList>
            <person name="Haridas S."/>
            <person name="Albert R."/>
            <person name="Binder M."/>
            <person name="Bloem J."/>
            <person name="Labutti K."/>
            <person name="Salamov A."/>
            <person name="Andreopoulos B."/>
            <person name="Baker S."/>
            <person name="Barry K."/>
            <person name="Bills G."/>
            <person name="Bluhm B."/>
            <person name="Cannon C."/>
            <person name="Castanera R."/>
            <person name="Culley D."/>
            <person name="Daum C."/>
            <person name="Ezra D."/>
            <person name="Gonzalez J."/>
            <person name="Henrissat B."/>
            <person name="Kuo A."/>
            <person name="Liang C."/>
            <person name="Lipzen A."/>
            <person name="Lutzoni F."/>
            <person name="Magnuson J."/>
            <person name="Mondo S."/>
            <person name="Nolan M."/>
            <person name="Ohm R."/>
            <person name="Pangilinan J."/>
            <person name="Park H.-J."/>
            <person name="Ramirez L."/>
            <person name="Alfaro M."/>
            <person name="Sun H."/>
            <person name="Tritt A."/>
            <person name="Yoshinaga Y."/>
            <person name="Zwiers L.-H."/>
            <person name="Turgeon B."/>
            <person name="Goodwin S."/>
            <person name="Spatafora J."/>
            <person name="Crous P."/>
            <person name="Grigoriev I."/>
        </authorList>
    </citation>
    <scope>NUCLEOTIDE SEQUENCE</scope>
    <source>
        <strain evidence="2">CBS 627.86</strain>
    </source>
</reference>
<accession>A0A6A5YP36</accession>
<feature type="domain" description="Heterokaryon incompatibility" evidence="1">
    <location>
        <begin position="22"/>
        <end position="115"/>
    </location>
</feature>
<proteinExistence type="predicted"/>
<dbReference type="OrthoDB" id="20872at2759"/>
<evidence type="ECO:0000259" key="1">
    <source>
        <dbReference type="Pfam" id="PF06985"/>
    </source>
</evidence>
<dbReference type="PANTHER" id="PTHR10622:SF10">
    <property type="entry name" value="HET DOMAIN-CONTAINING PROTEIN"/>
    <property type="match status" value="1"/>
</dbReference>
<dbReference type="Pfam" id="PF06985">
    <property type="entry name" value="HET"/>
    <property type="match status" value="1"/>
</dbReference>
<dbReference type="PANTHER" id="PTHR10622">
    <property type="entry name" value="HET DOMAIN-CONTAINING PROTEIN"/>
    <property type="match status" value="1"/>
</dbReference>
<dbReference type="Proteomes" id="UP000799770">
    <property type="component" value="Unassembled WGS sequence"/>
</dbReference>
<sequence>MRLLNVRTFRVKDFTDPDIPPYAILSHVWIQRRKTMKEPPEPTLQDMWTGKAKELVGFRKIYHAASQAIKENLGYIWVDTVCIDKTNSTELFEAINSMFRWYAEARTCYAYLADVHEIADLSRSAWFTRGWTLQEMLAPQNVAFYSAGWHFLGHRADLSLEKPILEATGILEEQKSVLQSFDLGSWSIAERMSWASRRRTTRKEDLAYCLLGIFGVNMPLLYGEGESAAFIRLQGEIMKVSDDHSLFAW</sequence>
<evidence type="ECO:0000313" key="3">
    <source>
        <dbReference type="Proteomes" id="UP000799770"/>
    </source>
</evidence>
<evidence type="ECO:0000313" key="2">
    <source>
        <dbReference type="EMBL" id="KAF2108494.1"/>
    </source>
</evidence>
<gene>
    <name evidence="2" type="ORF">BDV96DRAFT_472345</name>
</gene>
<keyword evidence="3" id="KW-1185">Reference proteome</keyword>
<dbReference type="InterPro" id="IPR010730">
    <property type="entry name" value="HET"/>
</dbReference>
<feature type="non-terminal residue" evidence="2">
    <location>
        <position position="249"/>
    </location>
</feature>
<dbReference type="AlphaFoldDB" id="A0A6A5YP36"/>
<dbReference type="EMBL" id="ML977347">
    <property type="protein sequence ID" value="KAF2108494.1"/>
    <property type="molecule type" value="Genomic_DNA"/>
</dbReference>